<dbReference type="OrthoDB" id="975413at2"/>
<protein>
    <recommendedName>
        <fullName evidence="4">LamG-like jellyroll fold domain-containing protein</fullName>
    </recommendedName>
</protein>
<feature type="signal peptide" evidence="1">
    <location>
        <begin position="1"/>
        <end position="20"/>
    </location>
</feature>
<evidence type="ECO:0000313" key="2">
    <source>
        <dbReference type="EMBL" id="GAO28953.1"/>
    </source>
</evidence>
<sequence>MMKKLYALSVLLLGALSINAQTVLYSNDFEDGVGDATIVGNGEIVAAENTAFGNVFHNAKGGQAVRANYLLLPETVFADLQAEDLASATITELTISFWVNKGTDTANEFTPIFSAYAAAPIDGANTWPMMVLQSRLLAQINNAGWTDFTNEENVDGTNTVSVEWLADNNWHFYAATFSPTQVSVYVDGVAQNTWNVSEADGNTVNGLFTNGADLKYVSLGGNQAWNWGDVDPAFMFDDLAIYSEVLTVAEMEAIMTAKTASTSITTPEVEANGQVVSEAYYSITGAKVGGDFEALTPGIYIKRAVYSNGAVKSSKIVKANR</sequence>
<feature type="chain" id="PRO_5002428679" description="LamG-like jellyroll fold domain-containing protein" evidence="1">
    <location>
        <begin position="21"/>
        <end position="321"/>
    </location>
</feature>
<dbReference type="Gene3D" id="2.60.120.200">
    <property type="match status" value="1"/>
</dbReference>
<gene>
    <name evidence="2" type="ORF">JCM15548_11100</name>
</gene>
<evidence type="ECO:0000313" key="3">
    <source>
        <dbReference type="Proteomes" id="UP000032900"/>
    </source>
</evidence>
<reference evidence="2 3" key="1">
    <citation type="journal article" date="2015" name="Microbes Environ.">
        <title>Distribution and evolution of nitrogen fixation genes in the phylum bacteroidetes.</title>
        <authorList>
            <person name="Inoue J."/>
            <person name="Oshima K."/>
            <person name="Suda W."/>
            <person name="Sakamoto M."/>
            <person name="Iino T."/>
            <person name="Noda S."/>
            <person name="Hongoh Y."/>
            <person name="Hattori M."/>
            <person name="Ohkuma M."/>
        </authorList>
    </citation>
    <scope>NUCLEOTIDE SEQUENCE [LARGE SCALE GENOMIC DNA]</scope>
    <source>
        <strain evidence="2">JCM 15548</strain>
    </source>
</reference>
<dbReference type="SUPFAM" id="SSF49899">
    <property type="entry name" value="Concanavalin A-like lectins/glucanases"/>
    <property type="match status" value="1"/>
</dbReference>
<comment type="caution">
    <text evidence="2">The sequence shown here is derived from an EMBL/GenBank/DDBJ whole genome shotgun (WGS) entry which is preliminary data.</text>
</comment>
<dbReference type="EMBL" id="BAZW01000005">
    <property type="protein sequence ID" value="GAO28953.1"/>
    <property type="molecule type" value="Genomic_DNA"/>
</dbReference>
<proteinExistence type="predicted"/>
<dbReference type="Proteomes" id="UP000032900">
    <property type="component" value="Unassembled WGS sequence"/>
</dbReference>
<keyword evidence="1" id="KW-0732">Signal</keyword>
<dbReference type="RefSeq" id="WP_083984968.1">
    <property type="nucleotide sequence ID" value="NZ_BAZW01000005.1"/>
</dbReference>
<accession>A0A0E9LUJ3</accession>
<organism evidence="2 3">
    <name type="scientific">Geofilum rubicundum JCM 15548</name>
    <dbReference type="NCBI Taxonomy" id="1236989"/>
    <lineage>
        <taxon>Bacteria</taxon>
        <taxon>Pseudomonadati</taxon>
        <taxon>Bacteroidota</taxon>
        <taxon>Bacteroidia</taxon>
        <taxon>Marinilabiliales</taxon>
        <taxon>Marinilabiliaceae</taxon>
        <taxon>Geofilum</taxon>
    </lineage>
</organism>
<dbReference type="AlphaFoldDB" id="A0A0E9LUJ3"/>
<dbReference type="Pfam" id="PF13385">
    <property type="entry name" value="Laminin_G_3"/>
    <property type="match status" value="1"/>
</dbReference>
<dbReference type="GO" id="GO:0005975">
    <property type="term" value="P:carbohydrate metabolic process"/>
    <property type="evidence" value="ECO:0007669"/>
    <property type="project" value="UniProtKB-ARBA"/>
</dbReference>
<name>A0A0E9LUJ3_9BACT</name>
<keyword evidence="3" id="KW-1185">Reference proteome</keyword>
<evidence type="ECO:0000256" key="1">
    <source>
        <dbReference type="SAM" id="SignalP"/>
    </source>
</evidence>
<evidence type="ECO:0008006" key="4">
    <source>
        <dbReference type="Google" id="ProtNLM"/>
    </source>
</evidence>
<dbReference type="InterPro" id="IPR013320">
    <property type="entry name" value="ConA-like_dom_sf"/>
</dbReference>
<dbReference type="GO" id="GO:0004553">
    <property type="term" value="F:hydrolase activity, hydrolyzing O-glycosyl compounds"/>
    <property type="evidence" value="ECO:0007669"/>
    <property type="project" value="UniProtKB-ARBA"/>
</dbReference>
<dbReference type="STRING" id="1236989.JCM15548_11100"/>